<dbReference type="RefSeq" id="WP_377472403.1">
    <property type="nucleotide sequence ID" value="NZ_JBHTIQ010000005.1"/>
</dbReference>
<feature type="compositionally biased region" description="Basic and acidic residues" evidence="1">
    <location>
        <begin position="51"/>
        <end position="75"/>
    </location>
</feature>
<dbReference type="InterPro" id="IPR029058">
    <property type="entry name" value="AB_hydrolase_fold"/>
</dbReference>
<dbReference type="SUPFAM" id="SSF53474">
    <property type="entry name" value="alpha/beta-Hydrolases"/>
    <property type="match status" value="1"/>
</dbReference>
<dbReference type="EMBL" id="BONW01000045">
    <property type="protein sequence ID" value="GIG92655.1"/>
    <property type="molecule type" value="Genomic_DNA"/>
</dbReference>
<dbReference type="Proteomes" id="UP000646749">
    <property type="component" value="Unassembled WGS sequence"/>
</dbReference>
<keyword evidence="3" id="KW-1185">Reference proteome</keyword>
<reference evidence="2 3" key="1">
    <citation type="submission" date="2021-01" db="EMBL/GenBank/DDBJ databases">
        <title>Whole genome shotgun sequence of Plantactinospora endophytica NBRC 110450.</title>
        <authorList>
            <person name="Komaki H."/>
            <person name="Tamura T."/>
        </authorList>
    </citation>
    <scope>NUCLEOTIDE SEQUENCE [LARGE SCALE GENOMIC DNA]</scope>
    <source>
        <strain evidence="2 3">NBRC 110450</strain>
    </source>
</reference>
<organism evidence="2 3">
    <name type="scientific">Plantactinospora endophytica</name>
    <dbReference type="NCBI Taxonomy" id="673535"/>
    <lineage>
        <taxon>Bacteria</taxon>
        <taxon>Bacillati</taxon>
        <taxon>Actinomycetota</taxon>
        <taxon>Actinomycetes</taxon>
        <taxon>Micromonosporales</taxon>
        <taxon>Micromonosporaceae</taxon>
        <taxon>Plantactinospora</taxon>
    </lineage>
</organism>
<sequence>MARHPLVTTVEVPDAGHDLHVDSPDLWRNALADFLDISPPSLDVTTPRRTGGHDAEVGATAEREDGGGDPADVRT</sequence>
<evidence type="ECO:0000313" key="3">
    <source>
        <dbReference type="Proteomes" id="UP000646749"/>
    </source>
</evidence>
<gene>
    <name evidence="2" type="ORF">Pen02_75910</name>
</gene>
<dbReference type="Gene3D" id="3.40.50.1820">
    <property type="entry name" value="alpha/beta hydrolase"/>
    <property type="match status" value="1"/>
</dbReference>
<evidence type="ECO:0008006" key="4">
    <source>
        <dbReference type="Google" id="ProtNLM"/>
    </source>
</evidence>
<protein>
    <recommendedName>
        <fullName evidence="4">Alpha/beta hydrolase</fullName>
    </recommendedName>
</protein>
<comment type="caution">
    <text evidence="2">The sequence shown here is derived from an EMBL/GenBank/DDBJ whole genome shotgun (WGS) entry which is preliminary data.</text>
</comment>
<name>A0ABQ4ED50_9ACTN</name>
<accession>A0ABQ4ED50</accession>
<evidence type="ECO:0000256" key="1">
    <source>
        <dbReference type="SAM" id="MobiDB-lite"/>
    </source>
</evidence>
<proteinExistence type="predicted"/>
<feature type="region of interest" description="Disordered" evidence="1">
    <location>
        <begin position="38"/>
        <end position="75"/>
    </location>
</feature>
<evidence type="ECO:0000313" key="2">
    <source>
        <dbReference type="EMBL" id="GIG92655.1"/>
    </source>
</evidence>